<keyword evidence="5 6" id="KW-0472">Membrane</keyword>
<sequence>MNNLVKLYKKNKEVISYLFWGVLTTLVDLLVAFLLNQYTYIGSFWNTAIAWLASVIFAFFTNRKWVFHSSANNIKQFFTEMGSFTFGRFASLVLEEIVIWVGQTLMHGSFNVVKILAQIIVILFNYFWSKFVVFINHNK</sequence>
<evidence type="ECO:0000256" key="3">
    <source>
        <dbReference type="ARBA" id="ARBA00022692"/>
    </source>
</evidence>
<dbReference type="InterPro" id="IPR051401">
    <property type="entry name" value="GtrA_CellWall_Glycosyl"/>
</dbReference>
<dbReference type="InterPro" id="IPR007267">
    <property type="entry name" value="GtrA_DPMS_TM"/>
</dbReference>
<comment type="similarity">
    <text evidence="2">Belongs to the GtrA family.</text>
</comment>
<evidence type="ECO:0000256" key="5">
    <source>
        <dbReference type="ARBA" id="ARBA00023136"/>
    </source>
</evidence>
<proteinExistence type="inferred from homology"/>
<dbReference type="EMBL" id="QUBG01000001">
    <property type="protein sequence ID" value="TPR45956.1"/>
    <property type="molecule type" value="Genomic_DNA"/>
</dbReference>
<feature type="domain" description="GtrA/DPMS transmembrane" evidence="7">
    <location>
        <begin position="17"/>
        <end position="134"/>
    </location>
</feature>
<feature type="transmembrane region" description="Helical" evidence="6">
    <location>
        <begin position="115"/>
        <end position="135"/>
    </location>
</feature>
<keyword evidence="4 6" id="KW-1133">Transmembrane helix</keyword>
<dbReference type="GeneID" id="58107520"/>
<feature type="transmembrane region" description="Helical" evidence="6">
    <location>
        <begin position="81"/>
        <end position="103"/>
    </location>
</feature>
<reference evidence="8" key="1">
    <citation type="submission" date="2018-08" db="EMBL/GenBank/DDBJ databases">
        <title>Comparative genomics of wild bee and flower associated Lactobacillus reveals potential adaptation to the bee host.</title>
        <authorList>
            <person name="Vuong H.Q."/>
            <person name="Mcfrederick Q.S."/>
        </authorList>
    </citation>
    <scope>NUCLEOTIDE SEQUENCE</scope>
    <source>
        <strain evidence="8">HV_63</strain>
    </source>
</reference>
<comment type="caution">
    <text evidence="8">The sequence shown here is derived from an EMBL/GenBank/DDBJ whole genome shotgun (WGS) entry which is preliminary data.</text>
</comment>
<evidence type="ECO:0000256" key="4">
    <source>
        <dbReference type="ARBA" id="ARBA00022989"/>
    </source>
</evidence>
<evidence type="ECO:0000259" key="7">
    <source>
        <dbReference type="Pfam" id="PF04138"/>
    </source>
</evidence>
<feature type="transmembrane region" description="Helical" evidence="6">
    <location>
        <begin position="41"/>
        <end position="60"/>
    </location>
</feature>
<protein>
    <submittedName>
        <fullName evidence="8">GtrA family protein</fullName>
    </submittedName>
</protein>
<evidence type="ECO:0000313" key="9">
    <source>
        <dbReference type="Proteomes" id="UP000784700"/>
    </source>
</evidence>
<accession>A0A9Q8MU53</accession>
<dbReference type="GO" id="GO:0000271">
    <property type="term" value="P:polysaccharide biosynthetic process"/>
    <property type="evidence" value="ECO:0007669"/>
    <property type="project" value="InterPro"/>
</dbReference>
<gene>
    <name evidence="8" type="ORF">DY130_00090</name>
</gene>
<dbReference type="Pfam" id="PF04138">
    <property type="entry name" value="GtrA_DPMS_TM"/>
    <property type="match status" value="1"/>
</dbReference>
<dbReference type="GO" id="GO:0005886">
    <property type="term" value="C:plasma membrane"/>
    <property type="evidence" value="ECO:0007669"/>
    <property type="project" value="TreeGrafter"/>
</dbReference>
<feature type="transmembrane region" description="Helical" evidence="6">
    <location>
        <begin position="14"/>
        <end position="35"/>
    </location>
</feature>
<dbReference type="PANTHER" id="PTHR38459:SF5">
    <property type="entry name" value="CELL WALL TEICHOIC ACID GLYCOSYLATION PROTEIN GTCA"/>
    <property type="match status" value="1"/>
</dbReference>
<dbReference type="AlphaFoldDB" id="A0A9Q8MU53"/>
<evidence type="ECO:0000256" key="1">
    <source>
        <dbReference type="ARBA" id="ARBA00004141"/>
    </source>
</evidence>
<dbReference type="PANTHER" id="PTHR38459">
    <property type="entry name" value="PROPHAGE BACTOPRENOL-LINKED GLUCOSE TRANSLOCASE HOMOLOG"/>
    <property type="match status" value="1"/>
</dbReference>
<evidence type="ECO:0000313" key="8">
    <source>
        <dbReference type="EMBL" id="TPR45956.1"/>
    </source>
</evidence>
<evidence type="ECO:0000256" key="6">
    <source>
        <dbReference type="SAM" id="Phobius"/>
    </source>
</evidence>
<evidence type="ECO:0000256" key="2">
    <source>
        <dbReference type="ARBA" id="ARBA00009399"/>
    </source>
</evidence>
<comment type="subcellular location">
    <subcellularLocation>
        <location evidence="1">Membrane</location>
        <topology evidence="1">Multi-pass membrane protein</topology>
    </subcellularLocation>
</comment>
<dbReference type="RefSeq" id="WP_140923483.1">
    <property type="nucleotide sequence ID" value="NZ_QUBF01000001.1"/>
</dbReference>
<keyword evidence="3 6" id="KW-0812">Transmembrane</keyword>
<organism evidence="8 9">
    <name type="scientific">Apilactobacillus micheneri</name>
    <dbReference type="NCBI Taxonomy" id="1899430"/>
    <lineage>
        <taxon>Bacteria</taxon>
        <taxon>Bacillati</taxon>
        <taxon>Bacillota</taxon>
        <taxon>Bacilli</taxon>
        <taxon>Lactobacillales</taxon>
        <taxon>Lactobacillaceae</taxon>
        <taxon>Apilactobacillus</taxon>
    </lineage>
</organism>
<dbReference type="Proteomes" id="UP000784700">
    <property type="component" value="Unassembled WGS sequence"/>
</dbReference>
<name>A0A9Q8MU53_9LACO</name>